<feature type="transmembrane region" description="Helical" evidence="1">
    <location>
        <begin position="7"/>
        <end position="30"/>
    </location>
</feature>
<keyword evidence="1" id="KW-0472">Membrane</keyword>
<name>A0A5B8KYR6_9HYPH</name>
<keyword evidence="1" id="KW-0812">Transmembrane</keyword>
<evidence type="ECO:0000313" key="2">
    <source>
        <dbReference type="EMBL" id="QDZ00686.1"/>
    </source>
</evidence>
<evidence type="ECO:0000256" key="1">
    <source>
        <dbReference type="SAM" id="Phobius"/>
    </source>
</evidence>
<dbReference type="AlphaFoldDB" id="A0A5B8KYR6"/>
<protein>
    <submittedName>
        <fullName evidence="2">Uncharacterized protein</fullName>
    </submittedName>
</protein>
<dbReference type="Proteomes" id="UP000321389">
    <property type="component" value="Chromosome"/>
</dbReference>
<feature type="transmembrane region" description="Helical" evidence="1">
    <location>
        <begin position="99"/>
        <end position="122"/>
    </location>
</feature>
<dbReference type="EMBL" id="CP042301">
    <property type="protein sequence ID" value="QDZ00686.1"/>
    <property type="molecule type" value="Genomic_DNA"/>
</dbReference>
<organism evidence="2 3">
    <name type="scientific">Nitratireductor mangrovi</name>
    <dbReference type="NCBI Taxonomy" id="2599600"/>
    <lineage>
        <taxon>Bacteria</taxon>
        <taxon>Pseudomonadati</taxon>
        <taxon>Pseudomonadota</taxon>
        <taxon>Alphaproteobacteria</taxon>
        <taxon>Hyphomicrobiales</taxon>
        <taxon>Phyllobacteriaceae</taxon>
        <taxon>Nitratireductor</taxon>
    </lineage>
</organism>
<evidence type="ECO:0000313" key="3">
    <source>
        <dbReference type="Proteomes" id="UP000321389"/>
    </source>
</evidence>
<dbReference type="RefSeq" id="WP_146299332.1">
    <property type="nucleotide sequence ID" value="NZ_CP042301.2"/>
</dbReference>
<gene>
    <name evidence="2" type="ORF">FQ775_09995</name>
</gene>
<dbReference type="OrthoDB" id="7861438at2"/>
<keyword evidence="3" id="KW-1185">Reference proteome</keyword>
<reference evidence="2" key="1">
    <citation type="submission" date="2020-04" db="EMBL/GenBank/DDBJ databases">
        <title>Nitratireductor sp. nov. isolated from mangrove soil.</title>
        <authorList>
            <person name="Ye Y."/>
        </authorList>
    </citation>
    <scope>NUCLEOTIDE SEQUENCE</scope>
    <source>
        <strain evidence="2">SY7</strain>
    </source>
</reference>
<proteinExistence type="predicted"/>
<sequence>MEPIRQVAMLCIGRAVMFGGIAIALIMLSFSFNPALAFRSGAIATMLMAGVLTFKAIAVMSQNPKKTEVWLNLSEAFRPQNRESRQVFRGVLREVYGNFARTSFAIACGFFAVSLGLGLIGFDVSYIPAPAQANALH</sequence>
<dbReference type="KEGG" id="niy:FQ775_09995"/>
<keyword evidence="1" id="KW-1133">Transmembrane helix</keyword>
<accession>A0A5B8KYR6</accession>
<feature type="transmembrane region" description="Helical" evidence="1">
    <location>
        <begin position="36"/>
        <end position="58"/>
    </location>
</feature>